<keyword evidence="2" id="KW-0732">Signal</keyword>
<name>A0A4R7JVU9_9GAMM</name>
<dbReference type="EMBL" id="SOAX01000003">
    <property type="protein sequence ID" value="TDT41563.1"/>
    <property type="molecule type" value="Genomic_DNA"/>
</dbReference>
<dbReference type="InterPro" id="IPR046158">
    <property type="entry name" value="DUF6160"/>
</dbReference>
<gene>
    <name evidence="4" type="ORF">DES49_1659</name>
</gene>
<evidence type="ECO:0000313" key="4">
    <source>
        <dbReference type="EMBL" id="TDT41563.1"/>
    </source>
</evidence>
<evidence type="ECO:0000256" key="1">
    <source>
        <dbReference type="SAM" id="MobiDB-lite"/>
    </source>
</evidence>
<sequence>MKGLNKLALATAVAAAPFATQAMEPMSDQAMGETTGQAGVTIELSTEMSIDQIAYSQGADTGSFLVNNLEVGGIGTDAAQGFGDALDMEINVDLPEQGDTLSTYGSKAGNDDGLGGEDLTLNDGDALISVQSYNEVDGEAQPVDLRMEMGTASDSNPDGEDAAFQLSDSDGSNTATLVSELKADVFLTQLDIIARNDATDTGVGSDANGALEIEAAFAVDDLDAQFDVASVGIENMRMAGAGSLGVLKGASQGSGEVLGGGAAIVSMDIGQGGTLSGTGPSETLRVNLANFQADIWMPTITVGNNGSTSAERSIGSVGISNLQVTNTEMSIYGRE</sequence>
<feature type="signal peptide" evidence="2">
    <location>
        <begin position="1"/>
        <end position="22"/>
    </location>
</feature>
<dbReference type="AlphaFoldDB" id="A0A4R7JVU9"/>
<proteinExistence type="predicted"/>
<evidence type="ECO:0000256" key="2">
    <source>
        <dbReference type="SAM" id="SignalP"/>
    </source>
</evidence>
<dbReference type="Proteomes" id="UP000295830">
    <property type="component" value="Unassembled WGS sequence"/>
</dbReference>
<evidence type="ECO:0000313" key="5">
    <source>
        <dbReference type="Proteomes" id="UP000295830"/>
    </source>
</evidence>
<feature type="domain" description="DUF6160" evidence="3">
    <location>
        <begin position="1"/>
        <end position="92"/>
    </location>
</feature>
<feature type="chain" id="PRO_5020719816" description="DUF6160 domain-containing protein" evidence="2">
    <location>
        <begin position="23"/>
        <end position="335"/>
    </location>
</feature>
<reference evidence="4 5" key="1">
    <citation type="submission" date="2019-03" db="EMBL/GenBank/DDBJ databases">
        <title>Genomic Encyclopedia of Type Strains, Phase IV (KMG-IV): sequencing the most valuable type-strain genomes for metagenomic binning, comparative biology and taxonomic classification.</title>
        <authorList>
            <person name="Goeker M."/>
        </authorList>
    </citation>
    <scope>NUCLEOTIDE SEQUENCE [LARGE SCALE GENOMIC DNA]</scope>
    <source>
        <strain evidence="4 5">DSM 15505</strain>
    </source>
</reference>
<accession>A0A4R7JVU9</accession>
<feature type="region of interest" description="Disordered" evidence="1">
    <location>
        <begin position="97"/>
        <end position="117"/>
    </location>
</feature>
<protein>
    <recommendedName>
        <fullName evidence="3">DUF6160 domain-containing protein</fullName>
    </recommendedName>
</protein>
<keyword evidence="5" id="KW-1185">Reference proteome</keyword>
<evidence type="ECO:0000259" key="3">
    <source>
        <dbReference type="Pfam" id="PF19657"/>
    </source>
</evidence>
<dbReference type="RefSeq" id="WP_133735922.1">
    <property type="nucleotide sequence ID" value="NZ_SOAX01000003.1"/>
</dbReference>
<comment type="caution">
    <text evidence="4">The sequence shown here is derived from an EMBL/GenBank/DDBJ whole genome shotgun (WGS) entry which is preliminary data.</text>
</comment>
<dbReference type="OrthoDB" id="6180023at2"/>
<organism evidence="4 5">
    <name type="scientific">Halospina denitrificans</name>
    <dbReference type="NCBI Taxonomy" id="332522"/>
    <lineage>
        <taxon>Bacteria</taxon>
        <taxon>Pseudomonadati</taxon>
        <taxon>Pseudomonadota</taxon>
        <taxon>Gammaproteobacteria</taxon>
        <taxon>Halospina</taxon>
    </lineage>
</organism>
<dbReference type="Pfam" id="PF19657">
    <property type="entry name" value="DUF6160"/>
    <property type="match status" value="1"/>
</dbReference>